<dbReference type="RefSeq" id="WP_057864173.1">
    <property type="nucleotide sequence ID" value="NZ_BKAB01000006.1"/>
</dbReference>
<evidence type="ECO:0000313" key="3">
    <source>
        <dbReference type="Proteomes" id="UP000321409"/>
    </source>
</evidence>
<evidence type="ECO:0000313" key="2">
    <source>
        <dbReference type="EMBL" id="GEP23006.1"/>
    </source>
</evidence>
<evidence type="ECO:0000256" key="1">
    <source>
        <dbReference type="SAM" id="Phobius"/>
    </source>
</evidence>
<sequence>MLNWIELADDIIHAGVVPGPPHHWYQNSVWVGTKEMISLLTLLGVLIAIATFYRNSRVRKFDITLQAIDFYNHEIRDAINDFSDSFNESLVDNKFQGKDINTAMIIVAKNLDIRKVIHLLDELGFYFTNRNINSFQVKAVISSELIAFLRDRKYRKLINHFVSQSNLIGIQNLYENIGLENGSDQNGSKDTHI</sequence>
<proteinExistence type="predicted"/>
<reference evidence="2 3" key="1">
    <citation type="submission" date="2019-07" db="EMBL/GenBank/DDBJ databases">
        <title>Whole genome shotgun sequence of Lactobacillus diolivorans NBRC 107869.</title>
        <authorList>
            <person name="Hosoyama A."/>
            <person name="Uohara A."/>
            <person name="Ohji S."/>
            <person name="Ichikawa N."/>
        </authorList>
    </citation>
    <scope>NUCLEOTIDE SEQUENCE [LARGE SCALE GENOMIC DNA]</scope>
    <source>
        <strain evidence="2 3">NBRC 107869</strain>
    </source>
</reference>
<comment type="caution">
    <text evidence="2">The sequence shown here is derived from an EMBL/GenBank/DDBJ whole genome shotgun (WGS) entry which is preliminary data.</text>
</comment>
<organism evidence="2 3">
    <name type="scientific">Lentilactobacillus diolivorans</name>
    <dbReference type="NCBI Taxonomy" id="179838"/>
    <lineage>
        <taxon>Bacteria</taxon>
        <taxon>Bacillati</taxon>
        <taxon>Bacillota</taxon>
        <taxon>Bacilli</taxon>
        <taxon>Lactobacillales</taxon>
        <taxon>Lactobacillaceae</taxon>
        <taxon>Lentilactobacillus</taxon>
    </lineage>
</organism>
<keyword evidence="1" id="KW-1133">Transmembrane helix</keyword>
<protein>
    <submittedName>
        <fullName evidence="2">Uncharacterized protein</fullName>
    </submittedName>
</protein>
<gene>
    <name evidence="2" type="ORF">LDI01_05990</name>
</gene>
<dbReference type="Proteomes" id="UP000321409">
    <property type="component" value="Unassembled WGS sequence"/>
</dbReference>
<accession>A0ABQ0XA84</accession>
<keyword evidence="1" id="KW-0472">Membrane</keyword>
<feature type="transmembrane region" description="Helical" evidence="1">
    <location>
        <begin position="36"/>
        <end position="53"/>
    </location>
</feature>
<keyword evidence="3" id="KW-1185">Reference proteome</keyword>
<name>A0ABQ0XA84_9LACO</name>
<dbReference type="EMBL" id="BKAB01000006">
    <property type="protein sequence ID" value="GEP23006.1"/>
    <property type="molecule type" value="Genomic_DNA"/>
</dbReference>
<keyword evidence="1" id="KW-0812">Transmembrane</keyword>